<accession>A0A7Y2JZ75</accession>
<keyword evidence="3" id="KW-1185">Reference proteome</keyword>
<evidence type="ECO:0000313" key="3">
    <source>
        <dbReference type="Proteomes" id="UP000533905"/>
    </source>
</evidence>
<organism evidence="2 3">
    <name type="scientific">Telluria aromaticivorans</name>
    <dbReference type="NCBI Taxonomy" id="2725995"/>
    <lineage>
        <taxon>Bacteria</taxon>
        <taxon>Pseudomonadati</taxon>
        <taxon>Pseudomonadota</taxon>
        <taxon>Betaproteobacteria</taxon>
        <taxon>Burkholderiales</taxon>
        <taxon>Oxalobacteraceae</taxon>
        <taxon>Telluria group</taxon>
        <taxon>Telluria</taxon>
    </lineage>
</organism>
<dbReference type="RefSeq" id="WP_171081800.1">
    <property type="nucleotide sequence ID" value="NZ_JABAIV010000001.1"/>
</dbReference>
<dbReference type="EMBL" id="JABAIV010000001">
    <property type="protein sequence ID" value="NNG22444.1"/>
    <property type="molecule type" value="Genomic_DNA"/>
</dbReference>
<evidence type="ECO:0000256" key="1">
    <source>
        <dbReference type="SAM" id="Phobius"/>
    </source>
</evidence>
<keyword evidence="1" id="KW-0812">Transmembrane</keyword>
<feature type="transmembrane region" description="Helical" evidence="1">
    <location>
        <begin position="78"/>
        <end position="102"/>
    </location>
</feature>
<gene>
    <name evidence="2" type="ORF">HGB41_05440</name>
</gene>
<comment type="caution">
    <text evidence="2">The sequence shown here is derived from an EMBL/GenBank/DDBJ whole genome shotgun (WGS) entry which is preliminary data.</text>
</comment>
<feature type="transmembrane region" description="Helical" evidence="1">
    <location>
        <begin position="38"/>
        <end position="58"/>
    </location>
</feature>
<dbReference type="Proteomes" id="UP000533905">
    <property type="component" value="Unassembled WGS sequence"/>
</dbReference>
<keyword evidence="1" id="KW-0472">Membrane</keyword>
<sequence>MNSSQAAGKTPKGVDPEYWKVFEKTKAKYNYPTGKQSLVRSGMIVALSLLASLVYFQFVEFGVLPWNATASEVNSLRLRLGVFGGAVLAMPLTAAYAIWLWVRHRKVMKETEAQMLKIAVGRVSKKT</sequence>
<keyword evidence="1" id="KW-1133">Transmembrane helix</keyword>
<reference evidence="2 3" key="1">
    <citation type="submission" date="2020-04" db="EMBL/GenBank/DDBJ databases">
        <title>Massilia sp. nov., a cold adapted bacteria isolated from Arctic soil.</title>
        <authorList>
            <person name="Son J."/>
            <person name="Ka J.-O."/>
        </authorList>
    </citation>
    <scope>NUCLEOTIDE SEQUENCE [LARGE SCALE GENOMIC DNA]</scope>
    <source>
        <strain evidence="2 3">ML15P13</strain>
    </source>
</reference>
<dbReference type="AlphaFoldDB" id="A0A7Y2JZ75"/>
<protein>
    <recommendedName>
        <fullName evidence="4">DUF485 domain-containing protein</fullName>
    </recommendedName>
</protein>
<proteinExistence type="predicted"/>
<name>A0A7Y2JZ75_9BURK</name>
<evidence type="ECO:0008006" key="4">
    <source>
        <dbReference type="Google" id="ProtNLM"/>
    </source>
</evidence>
<evidence type="ECO:0000313" key="2">
    <source>
        <dbReference type="EMBL" id="NNG22444.1"/>
    </source>
</evidence>